<dbReference type="AlphaFoldDB" id="A0A6B3QYA1"/>
<dbReference type="EMBL" id="JAAIKD010000001">
    <property type="protein sequence ID" value="NEV92732.1"/>
    <property type="molecule type" value="Genomic_DNA"/>
</dbReference>
<protein>
    <recommendedName>
        <fullName evidence="3">Surface carbohydrate biosynthesis protein</fullName>
    </recommendedName>
</protein>
<proteinExistence type="predicted"/>
<dbReference type="NCBIfam" id="TIGR04396">
    <property type="entry name" value="surf_polysacc"/>
    <property type="match status" value="1"/>
</dbReference>
<evidence type="ECO:0000313" key="1">
    <source>
        <dbReference type="EMBL" id="NEV92732.1"/>
    </source>
</evidence>
<dbReference type="SUPFAM" id="SSF53756">
    <property type="entry name" value="UDP-Glycosyltransferase/glycogen phosphorylase"/>
    <property type="match status" value="1"/>
</dbReference>
<dbReference type="Proteomes" id="UP000478505">
    <property type="component" value="Unassembled WGS sequence"/>
</dbReference>
<dbReference type="InterPro" id="IPR030906">
    <property type="entry name" value="Surf_polysacc"/>
</dbReference>
<accession>A0A6B3QYA1</accession>
<keyword evidence="2" id="KW-1185">Reference proteome</keyword>
<reference evidence="1 2" key="1">
    <citation type="submission" date="2020-02" db="EMBL/GenBank/DDBJ databases">
        <title>Flavobacteriaceae Psychroflexus bacterium YR1-1, complete genome.</title>
        <authorList>
            <person name="Li Y."/>
            <person name="Wu S."/>
        </authorList>
    </citation>
    <scope>NUCLEOTIDE SEQUENCE [LARGE SCALE GENOMIC DNA]</scope>
    <source>
        <strain evidence="1 2">YR1-1</strain>
    </source>
</reference>
<evidence type="ECO:0000313" key="2">
    <source>
        <dbReference type="Proteomes" id="UP000478505"/>
    </source>
</evidence>
<organism evidence="1 2">
    <name type="scientific">Psychroflexus aurantiacus</name>
    <dbReference type="NCBI Taxonomy" id="2709310"/>
    <lineage>
        <taxon>Bacteria</taxon>
        <taxon>Pseudomonadati</taxon>
        <taxon>Bacteroidota</taxon>
        <taxon>Flavobacteriia</taxon>
        <taxon>Flavobacteriales</taxon>
        <taxon>Flavobacteriaceae</taxon>
        <taxon>Psychroflexus</taxon>
    </lineage>
</organism>
<dbReference type="RefSeq" id="WP_164003321.1">
    <property type="nucleotide sequence ID" value="NZ_JAAIKD010000001.1"/>
</dbReference>
<sequence length="450" mass="52571">MSTVFIEYETKSREFDGKLLLISYLLDKGFKKIYFGAGRPLRNEALLHESGIYFFKSLSVSEIKLYKELKKRNFKLVLIHAEGGIYYKDNKSSIESAFNPEVLKYMDYNFAFGKDIKQSILEMHGYKYDPKTIISGEPRFDLLKSKYDLFFKKQIQQIIKKQSDFILINTSFSAANPTAGKEFLRNYWLNEPTFSSKAKKLLMQKMIFFEEVLHEFIEAIKKLATDFPNYNFVLRPHPSESEEYYNRYFKDFRNITITKKDNVALWIKASNGVIHYDCTTGIEAKLAGKPVISYTPLLDDSIVAWLPILASESVNTYDKLKTSVGKIISDEYVYQIQQEVFEKLSDTVDNFNNESSKIIASVLYNHYSNKSKSFNTFKSYLQTLDYSSRIKVKEFILFFKNKKEVNNQKFGKVKKEEIQTKLNCLIKINDFDCDFTLKKHSLKSVIIKID</sequence>
<gene>
    <name evidence="1" type="ORF">G3567_01055</name>
</gene>
<name>A0A6B3QYA1_9FLAO</name>
<evidence type="ECO:0008006" key="3">
    <source>
        <dbReference type="Google" id="ProtNLM"/>
    </source>
</evidence>
<comment type="caution">
    <text evidence="1">The sequence shown here is derived from an EMBL/GenBank/DDBJ whole genome shotgun (WGS) entry which is preliminary data.</text>
</comment>